<dbReference type="InterPro" id="IPR018391">
    <property type="entry name" value="PQQ_b-propeller_rpt"/>
</dbReference>
<comment type="caution">
    <text evidence="2">The sequence shown here is derived from an EMBL/GenBank/DDBJ whole genome shotgun (WGS) entry which is preliminary data.</text>
</comment>
<dbReference type="Proteomes" id="UP000549617">
    <property type="component" value="Unassembled WGS sequence"/>
</dbReference>
<dbReference type="Gene3D" id="2.130.10.10">
    <property type="entry name" value="YVTN repeat-like/Quinoprotein amine dehydrogenase"/>
    <property type="match status" value="1"/>
</dbReference>
<dbReference type="InterPro" id="IPR011047">
    <property type="entry name" value="Quinoprotein_ADH-like_sf"/>
</dbReference>
<evidence type="ECO:0000259" key="1">
    <source>
        <dbReference type="Pfam" id="PF13360"/>
    </source>
</evidence>
<evidence type="ECO:0000313" key="3">
    <source>
        <dbReference type="Proteomes" id="UP000549617"/>
    </source>
</evidence>
<dbReference type="InterPro" id="IPR002372">
    <property type="entry name" value="PQQ_rpt_dom"/>
</dbReference>
<dbReference type="SUPFAM" id="SSF50998">
    <property type="entry name" value="Quinoprotein alcohol dehydrogenase-like"/>
    <property type="match status" value="1"/>
</dbReference>
<dbReference type="Pfam" id="PF13360">
    <property type="entry name" value="PQQ_2"/>
    <property type="match status" value="2"/>
</dbReference>
<dbReference type="PANTHER" id="PTHR34512">
    <property type="entry name" value="CELL SURFACE PROTEIN"/>
    <property type="match status" value="1"/>
</dbReference>
<organism evidence="2 3">
    <name type="scientific">Sphingobium boeckii</name>
    <dbReference type="NCBI Taxonomy" id="1082345"/>
    <lineage>
        <taxon>Bacteria</taxon>
        <taxon>Pseudomonadati</taxon>
        <taxon>Pseudomonadota</taxon>
        <taxon>Alphaproteobacteria</taxon>
        <taxon>Sphingomonadales</taxon>
        <taxon>Sphingomonadaceae</taxon>
        <taxon>Sphingobium</taxon>
    </lineage>
</organism>
<accession>A0A7W9EFZ4</accession>
<dbReference type="AlphaFoldDB" id="A0A7W9EFZ4"/>
<feature type="domain" description="Pyrrolo-quinoline quinone repeat" evidence="1">
    <location>
        <begin position="93"/>
        <end position="144"/>
    </location>
</feature>
<dbReference type="RefSeq" id="WP_184022050.1">
    <property type="nucleotide sequence ID" value="NZ_JACIJC010000009.1"/>
</dbReference>
<evidence type="ECO:0000313" key="2">
    <source>
        <dbReference type="EMBL" id="MBB5687783.1"/>
    </source>
</evidence>
<dbReference type="PANTHER" id="PTHR34512:SF30">
    <property type="entry name" value="OUTER MEMBRANE PROTEIN ASSEMBLY FACTOR BAMB"/>
    <property type="match status" value="1"/>
</dbReference>
<feature type="domain" description="Pyrrolo-quinoline quinone repeat" evidence="1">
    <location>
        <begin position="151"/>
        <end position="376"/>
    </location>
</feature>
<reference evidence="2 3" key="1">
    <citation type="submission" date="2020-08" db="EMBL/GenBank/DDBJ databases">
        <title>Genomic Encyclopedia of Type Strains, Phase IV (KMG-IV): sequencing the most valuable type-strain genomes for metagenomic binning, comparative biology and taxonomic classification.</title>
        <authorList>
            <person name="Goeker M."/>
        </authorList>
    </citation>
    <scope>NUCLEOTIDE SEQUENCE [LARGE SCALE GENOMIC DNA]</scope>
    <source>
        <strain evidence="2 3">DSM 25079</strain>
    </source>
</reference>
<gene>
    <name evidence="2" type="ORF">FHS49_003829</name>
</gene>
<dbReference type="EMBL" id="JACIJC010000009">
    <property type="protein sequence ID" value="MBB5687783.1"/>
    <property type="molecule type" value="Genomic_DNA"/>
</dbReference>
<sequence>MRVYAKGLLIGTLALALGGCGILGGGGDKKPKTPTFGDRVPILTSETEVEVDSGIADVAIVLPPAAPNTDWAQSGGNGAKSMGHPTLPDTLSVAWTADIRGTDAYERLGAAPIVADGKVFTVDTRANLRAYNASTGALVWATKIGDPKEIAGGRSIWTGEMTGNAGVLFGGGASFEDGRVFAVNGLGDVGAYDANTGAQIWLKRPGGPLRGSPGVGLGNAYVVSQDNQIYALKTSDGSLEWQRSGTLESAGVFGVAAPAVGQGTVIAGYSSGELSGYRYENGQEVWQDALSRTSISTAVATISDIDADPVIDQGRVFAIGQGGRMISIDILTGQRLWEINVAGIATPWVAGEWLFVVTDEAKLLCISRVSGKVRWEAQLERYGNEKKKTKPINWTGPVLAGNKLVVASSEGKVVFASPMDGSVVNTIKLKHGVDLPPVVANNMLYILDDGGKLTAWK</sequence>
<protein>
    <submittedName>
        <fullName evidence="2">Outer membrane protein assembly factor BamB</fullName>
    </submittedName>
</protein>
<name>A0A7W9EFZ4_9SPHN</name>
<proteinExistence type="predicted"/>
<keyword evidence="3" id="KW-1185">Reference proteome</keyword>
<dbReference type="SMART" id="SM00564">
    <property type="entry name" value="PQQ"/>
    <property type="match status" value="6"/>
</dbReference>
<dbReference type="InterPro" id="IPR015943">
    <property type="entry name" value="WD40/YVTN_repeat-like_dom_sf"/>
</dbReference>
<dbReference type="PROSITE" id="PS51257">
    <property type="entry name" value="PROKAR_LIPOPROTEIN"/>
    <property type="match status" value="1"/>
</dbReference>